<feature type="chain" id="PRO_5046744673" evidence="1">
    <location>
        <begin position="31"/>
        <end position="139"/>
    </location>
</feature>
<name>A0ABT8S414_9BURK</name>
<organism evidence="2 3">
    <name type="scientific">Variovorax ginsengisoli</name>
    <dbReference type="NCBI Taxonomy" id="363844"/>
    <lineage>
        <taxon>Bacteria</taxon>
        <taxon>Pseudomonadati</taxon>
        <taxon>Pseudomonadota</taxon>
        <taxon>Betaproteobacteria</taxon>
        <taxon>Burkholderiales</taxon>
        <taxon>Comamonadaceae</taxon>
        <taxon>Variovorax</taxon>
    </lineage>
</organism>
<dbReference type="EMBL" id="JAUKVY010000007">
    <property type="protein sequence ID" value="MDO1532984.1"/>
    <property type="molecule type" value="Genomic_DNA"/>
</dbReference>
<reference evidence="2" key="1">
    <citation type="submission" date="2023-06" db="EMBL/GenBank/DDBJ databases">
        <authorList>
            <person name="Jiang Y."/>
            <person name="Liu Q."/>
        </authorList>
    </citation>
    <scope>NUCLEOTIDE SEQUENCE</scope>
    <source>
        <strain evidence="2">CGMCC 1.12090</strain>
    </source>
</reference>
<dbReference type="RefSeq" id="WP_301808501.1">
    <property type="nucleotide sequence ID" value="NZ_JAUJZH010000007.1"/>
</dbReference>
<evidence type="ECO:0000256" key="1">
    <source>
        <dbReference type="SAM" id="SignalP"/>
    </source>
</evidence>
<evidence type="ECO:0000313" key="3">
    <source>
        <dbReference type="Proteomes" id="UP001169027"/>
    </source>
</evidence>
<protein>
    <submittedName>
        <fullName evidence="2">Uncharacterized protein</fullName>
    </submittedName>
</protein>
<keyword evidence="3" id="KW-1185">Reference proteome</keyword>
<evidence type="ECO:0000313" key="2">
    <source>
        <dbReference type="EMBL" id="MDO1532984.1"/>
    </source>
</evidence>
<dbReference type="Proteomes" id="UP001169027">
    <property type="component" value="Unassembled WGS sequence"/>
</dbReference>
<keyword evidence="1" id="KW-0732">Signal</keyword>
<accession>A0ABT8S414</accession>
<proteinExistence type="predicted"/>
<sequence>MIFHRAAFANRVASAAVVAAVLSLAAAAHAEVNFSIGVGGPVYEQPAPVYVNPPPVYYQPAPPVYYQPAPPVYYQPAPPAYYQPPPPPAYYRPAQPYYPPASAGRPRLSDMQQRALDNCSLLAPREQGRCRATVLSTTR</sequence>
<comment type="caution">
    <text evidence="2">The sequence shown here is derived from an EMBL/GenBank/DDBJ whole genome shotgun (WGS) entry which is preliminary data.</text>
</comment>
<feature type="signal peptide" evidence="1">
    <location>
        <begin position="1"/>
        <end position="30"/>
    </location>
</feature>
<gene>
    <name evidence="2" type="ORF">Q2T77_11855</name>
</gene>